<feature type="compositionally biased region" description="Basic and acidic residues" evidence="1">
    <location>
        <begin position="271"/>
        <end position="282"/>
    </location>
</feature>
<feature type="compositionally biased region" description="Basic and acidic residues" evidence="1">
    <location>
        <begin position="144"/>
        <end position="162"/>
    </location>
</feature>
<organism evidence="2 3">
    <name type="scientific">Elysia chlorotica</name>
    <name type="common">Eastern emerald elysia</name>
    <name type="synonym">Sea slug</name>
    <dbReference type="NCBI Taxonomy" id="188477"/>
    <lineage>
        <taxon>Eukaryota</taxon>
        <taxon>Metazoa</taxon>
        <taxon>Spiralia</taxon>
        <taxon>Lophotrochozoa</taxon>
        <taxon>Mollusca</taxon>
        <taxon>Gastropoda</taxon>
        <taxon>Heterobranchia</taxon>
        <taxon>Euthyneura</taxon>
        <taxon>Panpulmonata</taxon>
        <taxon>Sacoglossa</taxon>
        <taxon>Placobranchoidea</taxon>
        <taxon>Plakobranchidae</taxon>
        <taxon>Elysia</taxon>
    </lineage>
</organism>
<feature type="non-terminal residue" evidence="2">
    <location>
        <position position="282"/>
    </location>
</feature>
<keyword evidence="3" id="KW-1185">Reference proteome</keyword>
<evidence type="ECO:0000313" key="2">
    <source>
        <dbReference type="EMBL" id="RUS79166.1"/>
    </source>
</evidence>
<comment type="caution">
    <text evidence="2">The sequence shown here is derived from an EMBL/GenBank/DDBJ whole genome shotgun (WGS) entry which is preliminary data.</text>
</comment>
<reference evidence="2 3" key="1">
    <citation type="submission" date="2019-01" db="EMBL/GenBank/DDBJ databases">
        <title>A draft genome assembly of the solar-powered sea slug Elysia chlorotica.</title>
        <authorList>
            <person name="Cai H."/>
            <person name="Li Q."/>
            <person name="Fang X."/>
            <person name="Li J."/>
            <person name="Curtis N.E."/>
            <person name="Altenburger A."/>
            <person name="Shibata T."/>
            <person name="Feng M."/>
            <person name="Maeda T."/>
            <person name="Schwartz J.A."/>
            <person name="Shigenobu S."/>
            <person name="Lundholm N."/>
            <person name="Nishiyama T."/>
            <person name="Yang H."/>
            <person name="Hasebe M."/>
            <person name="Li S."/>
            <person name="Pierce S.K."/>
            <person name="Wang J."/>
        </authorList>
    </citation>
    <scope>NUCLEOTIDE SEQUENCE [LARGE SCALE GENOMIC DNA]</scope>
    <source>
        <strain evidence="2">EC2010</strain>
        <tissue evidence="2">Whole organism of an adult</tissue>
    </source>
</reference>
<feature type="region of interest" description="Disordered" evidence="1">
    <location>
        <begin position="263"/>
        <end position="282"/>
    </location>
</feature>
<name>A0A3S1B3R5_ELYCH</name>
<dbReference type="EMBL" id="RQTK01000467">
    <property type="protein sequence ID" value="RUS79166.1"/>
    <property type="molecule type" value="Genomic_DNA"/>
</dbReference>
<accession>A0A3S1B3R5</accession>
<feature type="non-terminal residue" evidence="2">
    <location>
        <position position="1"/>
    </location>
</feature>
<feature type="compositionally biased region" description="Polar residues" evidence="1">
    <location>
        <begin position="7"/>
        <end position="21"/>
    </location>
</feature>
<feature type="compositionally biased region" description="Polar residues" evidence="1">
    <location>
        <begin position="122"/>
        <end position="134"/>
    </location>
</feature>
<dbReference type="Proteomes" id="UP000271974">
    <property type="component" value="Unassembled WGS sequence"/>
</dbReference>
<dbReference type="AlphaFoldDB" id="A0A3S1B3R5"/>
<feature type="region of interest" description="Disordered" evidence="1">
    <location>
        <begin position="1"/>
        <end position="27"/>
    </location>
</feature>
<evidence type="ECO:0000256" key="1">
    <source>
        <dbReference type="SAM" id="MobiDB-lite"/>
    </source>
</evidence>
<feature type="region of interest" description="Disordered" evidence="1">
    <location>
        <begin position="63"/>
        <end position="175"/>
    </location>
</feature>
<dbReference type="OrthoDB" id="6163238at2759"/>
<sequence>RDGTGYNERSPTSCSKQSSECNTRDADHDNERCLFSKHKALDTNADRQSQRSRIESEANLLCSNQRDVKGERRSYNRRQALGAEREADGRAGRALTDVTSRAGAEGWAGSLLNQRKRASGKEGSNSGRSNPQPRESSKGVRSASPDKRVRGSRVEDKGEGRVTARPIKPAVTARRLRQCGSMSSISCYSSDGDRHLMGNRSDAALEGKMSDAALEGKMSDATLMGKRSDVTLGGKRSDATLVGKRDSWIWFSHEHRPSMENFASRQRRFHSRDPRVARLADE</sequence>
<evidence type="ECO:0000313" key="3">
    <source>
        <dbReference type="Proteomes" id="UP000271974"/>
    </source>
</evidence>
<proteinExistence type="predicted"/>
<gene>
    <name evidence="2" type="ORF">EGW08_013074</name>
</gene>
<protein>
    <submittedName>
        <fullName evidence="2">Uncharacterized protein</fullName>
    </submittedName>
</protein>